<dbReference type="EMBL" id="CP008953">
    <property type="protein sequence ID" value="AIG78452.1"/>
    <property type="molecule type" value="Genomic_DNA"/>
</dbReference>
<protein>
    <submittedName>
        <fullName evidence="1">Uncharacterized protein</fullName>
    </submittedName>
</protein>
<dbReference type="Proteomes" id="UP000028492">
    <property type="component" value="Chromosome"/>
</dbReference>
<reference evidence="1 2" key="1">
    <citation type="journal article" date="2014" name="J. Biotechnol.">
        <title>Complete genome sequence of the actinobacterium Amycolatopsis japonica MG417-CF17(T) (=DSM 44213T) producing (S,S)-N,N'-ethylenediaminedisuccinic acid.</title>
        <authorList>
            <person name="Stegmann E."/>
            <person name="Albersmeier A."/>
            <person name="Spohn M."/>
            <person name="Gert H."/>
            <person name="Weber T."/>
            <person name="Wohlleben W."/>
            <person name="Kalinowski J."/>
            <person name="Ruckert C."/>
        </authorList>
    </citation>
    <scope>NUCLEOTIDE SEQUENCE [LARGE SCALE GENOMIC DNA]</scope>
    <source>
        <strain evidence="2">MG417-CF17 (DSM 44213)</strain>
    </source>
</reference>
<dbReference type="STRING" id="208439.AJAP_28065"/>
<dbReference type="RefSeq" id="WP_148311582.1">
    <property type="nucleotide sequence ID" value="NZ_CP008953.1"/>
</dbReference>
<gene>
    <name evidence="1" type="ORF">AJAP_28065</name>
</gene>
<proteinExistence type="predicted"/>
<organism evidence="1 2">
    <name type="scientific">Amycolatopsis japonica</name>
    <dbReference type="NCBI Taxonomy" id="208439"/>
    <lineage>
        <taxon>Bacteria</taxon>
        <taxon>Bacillati</taxon>
        <taxon>Actinomycetota</taxon>
        <taxon>Actinomycetes</taxon>
        <taxon>Pseudonocardiales</taxon>
        <taxon>Pseudonocardiaceae</taxon>
        <taxon>Amycolatopsis</taxon>
        <taxon>Amycolatopsis japonica group</taxon>
    </lineage>
</organism>
<accession>A0A075UWA0</accession>
<dbReference type="AlphaFoldDB" id="A0A075UWA0"/>
<sequence>MPIDAPVRLSCARCGCVWPDVKASLGHDCAGMFAGTLHVVIREMRSWLEDCDYTIEDGVSDRAIAREVERKYLGGTNRFAEDFVGVEISYPNPFHGAGTLAQRTGCGCAQCRY</sequence>
<evidence type="ECO:0000313" key="1">
    <source>
        <dbReference type="EMBL" id="AIG78452.1"/>
    </source>
</evidence>
<name>A0A075UWA0_9PSEU</name>
<dbReference type="HOGENOM" id="CLU_2128224_0_0_11"/>
<keyword evidence="2" id="KW-1185">Reference proteome</keyword>
<dbReference type="KEGG" id="aja:AJAP_28065"/>
<evidence type="ECO:0000313" key="2">
    <source>
        <dbReference type="Proteomes" id="UP000028492"/>
    </source>
</evidence>